<evidence type="ECO:0000256" key="1">
    <source>
        <dbReference type="SAM" id="MobiDB-lite"/>
    </source>
</evidence>
<dbReference type="OrthoDB" id="3270641at2759"/>
<dbReference type="PANTHER" id="PTHR16861:SF4">
    <property type="entry name" value="SH3 DOMAIN PROTEIN (AFU_ORTHOLOGUE AFUA_1G13610)"/>
    <property type="match status" value="1"/>
</dbReference>
<name>A0A2G8SGZ0_9APHY</name>
<keyword evidence="2" id="KW-0812">Transmembrane</keyword>
<gene>
    <name evidence="3" type="ORF">GSI_04475</name>
</gene>
<accession>A0A2G8SGZ0</accession>
<organism evidence="3 4">
    <name type="scientific">Ganoderma sinense ZZ0214-1</name>
    <dbReference type="NCBI Taxonomy" id="1077348"/>
    <lineage>
        <taxon>Eukaryota</taxon>
        <taxon>Fungi</taxon>
        <taxon>Dikarya</taxon>
        <taxon>Basidiomycota</taxon>
        <taxon>Agaricomycotina</taxon>
        <taxon>Agaricomycetes</taxon>
        <taxon>Polyporales</taxon>
        <taxon>Polyporaceae</taxon>
        <taxon>Ganoderma</taxon>
    </lineage>
</organism>
<dbReference type="STRING" id="1077348.A0A2G8SGZ0"/>
<reference evidence="3 4" key="1">
    <citation type="journal article" date="2015" name="Sci. Rep.">
        <title>Chromosome-level genome map provides insights into diverse defense mechanisms in the medicinal fungus Ganoderma sinense.</title>
        <authorList>
            <person name="Zhu Y."/>
            <person name="Xu J."/>
            <person name="Sun C."/>
            <person name="Zhou S."/>
            <person name="Xu H."/>
            <person name="Nelson D.R."/>
            <person name="Qian J."/>
            <person name="Song J."/>
            <person name="Luo H."/>
            <person name="Xiang L."/>
            <person name="Li Y."/>
            <person name="Xu Z."/>
            <person name="Ji A."/>
            <person name="Wang L."/>
            <person name="Lu S."/>
            <person name="Hayward A."/>
            <person name="Sun W."/>
            <person name="Li X."/>
            <person name="Schwartz D.C."/>
            <person name="Wang Y."/>
            <person name="Chen S."/>
        </authorList>
    </citation>
    <scope>NUCLEOTIDE SEQUENCE [LARGE SCALE GENOMIC DNA]</scope>
    <source>
        <strain evidence="3 4">ZZ0214-1</strain>
    </source>
</reference>
<feature type="transmembrane region" description="Helical" evidence="2">
    <location>
        <begin position="39"/>
        <end position="58"/>
    </location>
</feature>
<keyword evidence="2" id="KW-0472">Membrane</keyword>
<keyword evidence="2" id="KW-1133">Transmembrane helix</keyword>
<feature type="region of interest" description="Disordered" evidence="1">
    <location>
        <begin position="443"/>
        <end position="479"/>
    </location>
</feature>
<protein>
    <submittedName>
        <fullName evidence="3">Uncharacterized protein</fullName>
    </submittedName>
</protein>
<dbReference type="PANTHER" id="PTHR16861">
    <property type="entry name" value="GLYCOPROTEIN 38"/>
    <property type="match status" value="1"/>
</dbReference>
<keyword evidence="4" id="KW-1185">Reference proteome</keyword>
<proteinExistence type="predicted"/>
<comment type="caution">
    <text evidence="3">The sequence shown here is derived from an EMBL/GenBank/DDBJ whole genome shotgun (WGS) entry which is preliminary data.</text>
</comment>
<dbReference type="EMBL" id="AYKW01000008">
    <property type="protein sequence ID" value="PIL33026.1"/>
    <property type="molecule type" value="Genomic_DNA"/>
</dbReference>
<evidence type="ECO:0000313" key="3">
    <source>
        <dbReference type="EMBL" id="PIL33026.1"/>
    </source>
</evidence>
<feature type="region of interest" description="Disordered" evidence="1">
    <location>
        <begin position="230"/>
        <end position="297"/>
    </location>
</feature>
<dbReference type="Proteomes" id="UP000230002">
    <property type="component" value="Unassembled WGS sequence"/>
</dbReference>
<dbReference type="Gene3D" id="2.60.120.260">
    <property type="entry name" value="Galactose-binding domain-like"/>
    <property type="match status" value="1"/>
</dbReference>
<evidence type="ECO:0000313" key="4">
    <source>
        <dbReference type="Proteomes" id="UP000230002"/>
    </source>
</evidence>
<dbReference type="CDD" id="cd12087">
    <property type="entry name" value="TM_EGFR-like"/>
    <property type="match status" value="1"/>
</dbReference>
<dbReference type="AlphaFoldDB" id="A0A2G8SGZ0"/>
<evidence type="ECO:0000256" key="2">
    <source>
        <dbReference type="SAM" id="Phobius"/>
    </source>
</evidence>
<feature type="transmembrane region" description="Helical" evidence="2">
    <location>
        <begin position="328"/>
        <end position="352"/>
    </location>
</feature>
<sequence length="547" mass="57092">MTDAKGQDIFEPFALIPIFPELDSAPHGRAESYRFKYQWVGRGPLLACLFLSLLAFFIPPTTAALVNVTVDDTYGSNDKTVIPVYTPNNTTWHIGSPTEQCDVCAIKPSEFDTSQIYDQTWHHATYFVGTPIQVSVTFRGTAVYVYNVIPNYLKGANTYVNLAFAIDGITVGQFTHTPDSSGTILYNYLVYWTTGLANAEHTLVMSASGSQESLIFFDYLVYTTEVDDATTSGAASSSPSPSPPANTNNLALPASSTSPGVSASSATSSSNSNSNSASTSGSSSSSPGSASSSGSSNTALPASAAASIAPASSPSSSSSASSSHSSTAAIAGGVVGGILILLVAPTIIFLICCRQRRKRAPTIVYPYNMNANSDADVNAVPPLMDGLPGRPVIDSLYSSHATGNPSLVSPVSSARTFDTKRELELKRRMEELQREIAAHQLLHGHQPDSHSHPRSPATLIGSDLSGFGSGSGVGSSSGESRVSVGAVQALQEEIAALRGVLSGMTTHVGGVGHSQPAICESEILPGYEEARWSAAGNAGSGTSNSRW</sequence>